<dbReference type="InterPro" id="IPR011040">
    <property type="entry name" value="Sialidase"/>
</dbReference>
<sequence>MELIHVETTPEAAFTVESFGIGPYMEYRIPGIIVTEKGTIICCYEGRMDTHNDWAQIDIVVCRSSDGGEHFARQVIASTDEAADDSGKREPVTWNNPVLIRDGELVHLVFHRNYETVYHCVSRDDGMTFSEPVEITAAFREFPWEWNVCASGPGHGLVMKRGRLVIPIWLACGKALDEMGRKKAHQPSTAGVIYSDDRGETWHAGSLVDGIVSANETAAVERSDGTVLFNFRNKEPDGCRAFGISRDGVGEFERIWREPGLPDPECFGSMARLDEGRIGFVNCANRERNHPLGERLFLTVSVSGDDGESWKPSVLVDTYGGYADMAVDGDRLYVFYEQSTWNEKLKRVNHLMLKRFRLERREDL</sequence>
<dbReference type="Pfam" id="PF13088">
    <property type="entry name" value="BNR_2"/>
    <property type="match status" value="1"/>
</dbReference>
<feature type="domain" description="Sialidase" evidence="4">
    <location>
        <begin position="38"/>
        <end position="332"/>
    </location>
</feature>
<name>G5IBD5_9FIRM</name>
<evidence type="ECO:0000313" key="6">
    <source>
        <dbReference type="Proteomes" id="UP000005384"/>
    </source>
</evidence>
<evidence type="ECO:0000256" key="1">
    <source>
        <dbReference type="ARBA" id="ARBA00000427"/>
    </source>
</evidence>
<dbReference type="SUPFAM" id="SSF50939">
    <property type="entry name" value="Sialidases"/>
    <property type="match status" value="1"/>
</dbReference>
<evidence type="ECO:0000313" key="5">
    <source>
        <dbReference type="EMBL" id="EHI61242.1"/>
    </source>
</evidence>
<evidence type="ECO:0000256" key="2">
    <source>
        <dbReference type="ARBA" id="ARBA00009348"/>
    </source>
</evidence>
<dbReference type="PANTHER" id="PTHR10628:SF30">
    <property type="entry name" value="EXO-ALPHA-SIALIDASE"/>
    <property type="match status" value="1"/>
</dbReference>
<dbReference type="PATRIC" id="fig|742737.3.peg.854"/>
<dbReference type="CDD" id="cd15482">
    <property type="entry name" value="Sialidase_non-viral"/>
    <property type="match status" value="1"/>
</dbReference>
<proteinExistence type="inferred from homology"/>
<comment type="caution">
    <text evidence="5">The sequence shown here is derived from an EMBL/GenBank/DDBJ whole genome shotgun (WGS) entry which is preliminary data.</text>
</comment>
<dbReference type="GO" id="GO:0006689">
    <property type="term" value="P:ganglioside catabolic process"/>
    <property type="evidence" value="ECO:0007669"/>
    <property type="project" value="TreeGrafter"/>
</dbReference>
<gene>
    <name evidence="5" type="ORF">HMPREF9473_00857</name>
</gene>
<dbReference type="GO" id="GO:0009313">
    <property type="term" value="P:oligosaccharide catabolic process"/>
    <property type="evidence" value="ECO:0007669"/>
    <property type="project" value="TreeGrafter"/>
</dbReference>
<dbReference type="PANTHER" id="PTHR10628">
    <property type="entry name" value="SIALIDASE"/>
    <property type="match status" value="1"/>
</dbReference>
<dbReference type="EC" id="3.2.1.18" evidence="3"/>
<dbReference type="InterPro" id="IPR026856">
    <property type="entry name" value="Sialidase_fam"/>
</dbReference>
<comment type="similarity">
    <text evidence="2">Belongs to the glycosyl hydrolase 33 family.</text>
</comment>
<dbReference type="RefSeq" id="WP_006778843.1">
    <property type="nucleotide sequence ID" value="NZ_CP040506.1"/>
</dbReference>
<evidence type="ECO:0000256" key="3">
    <source>
        <dbReference type="ARBA" id="ARBA00012733"/>
    </source>
</evidence>
<evidence type="ECO:0000259" key="4">
    <source>
        <dbReference type="Pfam" id="PF13088"/>
    </source>
</evidence>
<dbReference type="GO" id="GO:0004308">
    <property type="term" value="F:exo-alpha-sialidase activity"/>
    <property type="evidence" value="ECO:0007669"/>
    <property type="project" value="UniProtKB-EC"/>
</dbReference>
<dbReference type="EMBL" id="ADLN01000006">
    <property type="protein sequence ID" value="EHI61242.1"/>
    <property type="molecule type" value="Genomic_DNA"/>
</dbReference>
<protein>
    <recommendedName>
        <fullName evidence="3">exo-alpha-sialidase</fullName>
        <ecNumber evidence="3">3.2.1.18</ecNumber>
    </recommendedName>
</protein>
<dbReference type="GO" id="GO:0016020">
    <property type="term" value="C:membrane"/>
    <property type="evidence" value="ECO:0007669"/>
    <property type="project" value="TreeGrafter"/>
</dbReference>
<organism evidence="5 6">
    <name type="scientific">Hungatella hathewayi WAL-18680</name>
    <dbReference type="NCBI Taxonomy" id="742737"/>
    <lineage>
        <taxon>Bacteria</taxon>
        <taxon>Bacillati</taxon>
        <taxon>Bacillota</taxon>
        <taxon>Clostridia</taxon>
        <taxon>Lachnospirales</taxon>
        <taxon>Lachnospiraceae</taxon>
        <taxon>Hungatella</taxon>
    </lineage>
</organism>
<accession>G5IBD5</accession>
<dbReference type="Gene3D" id="2.120.10.10">
    <property type="match status" value="1"/>
</dbReference>
<keyword evidence="6" id="KW-1185">Reference proteome</keyword>
<dbReference type="HOGENOM" id="CLU_024620_1_0_9"/>
<dbReference type="OrthoDB" id="7294637at2"/>
<dbReference type="Proteomes" id="UP000005384">
    <property type="component" value="Unassembled WGS sequence"/>
</dbReference>
<dbReference type="InterPro" id="IPR036278">
    <property type="entry name" value="Sialidase_sf"/>
</dbReference>
<dbReference type="AlphaFoldDB" id="G5IBD5"/>
<dbReference type="GO" id="GO:0005737">
    <property type="term" value="C:cytoplasm"/>
    <property type="evidence" value="ECO:0007669"/>
    <property type="project" value="TreeGrafter"/>
</dbReference>
<reference evidence="5 6" key="1">
    <citation type="submission" date="2011-08" db="EMBL/GenBank/DDBJ databases">
        <title>The Genome Sequence of Clostridium hathewayi WAL-18680.</title>
        <authorList>
            <consortium name="The Broad Institute Genome Sequencing Platform"/>
            <person name="Earl A."/>
            <person name="Ward D."/>
            <person name="Feldgarden M."/>
            <person name="Gevers D."/>
            <person name="Finegold S.M."/>
            <person name="Summanen P.H."/>
            <person name="Molitoris D.R."/>
            <person name="Song M."/>
            <person name="Daigneault M."/>
            <person name="Allen-Vercoe E."/>
            <person name="Young S.K."/>
            <person name="Zeng Q."/>
            <person name="Gargeya S."/>
            <person name="Fitzgerald M."/>
            <person name="Haas B."/>
            <person name="Abouelleil A."/>
            <person name="Alvarado L."/>
            <person name="Arachchi H.M."/>
            <person name="Berlin A."/>
            <person name="Brown A."/>
            <person name="Chapman S.B."/>
            <person name="Chen Z."/>
            <person name="Dunbar C."/>
            <person name="Freedman E."/>
            <person name="Gearin G."/>
            <person name="Gellesch M."/>
            <person name="Goldberg J."/>
            <person name="Griggs A."/>
            <person name="Gujja S."/>
            <person name="Heiman D."/>
            <person name="Howarth C."/>
            <person name="Larson L."/>
            <person name="Lui A."/>
            <person name="MacDonald P.J.P."/>
            <person name="Montmayeur A."/>
            <person name="Murphy C."/>
            <person name="Neiman D."/>
            <person name="Pearson M."/>
            <person name="Priest M."/>
            <person name="Roberts A."/>
            <person name="Saif S."/>
            <person name="Shea T."/>
            <person name="Shenoy N."/>
            <person name="Sisk P."/>
            <person name="Stolte C."/>
            <person name="Sykes S."/>
            <person name="Wortman J."/>
            <person name="Nusbaum C."/>
            <person name="Birren B."/>
        </authorList>
    </citation>
    <scope>NUCLEOTIDE SEQUENCE [LARGE SCALE GENOMIC DNA]</scope>
    <source>
        <strain evidence="5 6">WAL-18680</strain>
    </source>
</reference>
<comment type="catalytic activity">
    <reaction evidence="1">
        <text>Hydrolysis of alpha-(2-&gt;3)-, alpha-(2-&gt;6)-, alpha-(2-&gt;8)- glycosidic linkages of terminal sialic acid residues in oligosaccharides, glycoproteins, glycolipids, colominic acid and synthetic substrates.</text>
        <dbReference type="EC" id="3.2.1.18"/>
    </reaction>
</comment>